<dbReference type="OrthoDB" id="1911581at2"/>
<organism evidence="2 3">
    <name type="scientific">Clostridium uliginosum</name>
    <dbReference type="NCBI Taxonomy" id="119641"/>
    <lineage>
        <taxon>Bacteria</taxon>
        <taxon>Bacillati</taxon>
        <taxon>Bacillota</taxon>
        <taxon>Clostridia</taxon>
        <taxon>Eubacteriales</taxon>
        <taxon>Clostridiaceae</taxon>
        <taxon>Clostridium</taxon>
    </lineage>
</organism>
<keyword evidence="1" id="KW-1133">Transmembrane helix</keyword>
<evidence type="ECO:0000313" key="2">
    <source>
        <dbReference type="EMBL" id="SFD09141.1"/>
    </source>
</evidence>
<accession>A0A1I1PH51</accession>
<protein>
    <submittedName>
        <fullName evidence="2">Prepilin-type N-terminal cleavage/methylation domain-containing protein</fullName>
    </submittedName>
</protein>
<name>A0A1I1PH51_9CLOT</name>
<keyword evidence="3" id="KW-1185">Reference proteome</keyword>
<dbReference type="Proteomes" id="UP000199263">
    <property type="component" value="Unassembled WGS sequence"/>
</dbReference>
<dbReference type="Pfam" id="PF07963">
    <property type="entry name" value="N_methyl"/>
    <property type="match status" value="1"/>
</dbReference>
<evidence type="ECO:0000313" key="3">
    <source>
        <dbReference type="Proteomes" id="UP000199263"/>
    </source>
</evidence>
<keyword evidence="1" id="KW-0812">Transmembrane</keyword>
<dbReference type="PROSITE" id="PS00409">
    <property type="entry name" value="PROKAR_NTER_METHYL"/>
    <property type="match status" value="1"/>
</dbReference>
<sequence>MNVKRKRRGFTLIEIIIAFALFGILMLGIYGIVISAMNNNKAGEVKQKAALYGQEVLEEFKSGDITKSESGSIMLSNDIVLSQSVEKSNYEGEGYLDKDKKYYAKIIVKKNTSIMLDKEVTAGEGSSEESSEEKAPKTCDFNIALSGENSPIKVKDDKSKGNLEYDSASDEPIKLIINTKTKENEKVVVIKDENNNKILTTEKEIKKDEDKENQIKLTFNFDQYRVESKLDKNKYKKLEISVYNQDDSPLNIILKKSEKTDVEVKNKLGNVKVYDNRAENNQSSKLGELYDITVKVTQNGNEGTPIFTGHSSQNIDIK</sequence>
<gene>
    <name evidence="2" type="ORF">SAMN05421842_11942</name>
</gene>
<dbReference type="AlphaFoldDB" id="A0A1I1PH51"/>
<dbReference type="RefSeq" id="WP_090092241.1">
    <property type="nucleotide sequence ID" value="NZ_FOMG01000019.1"/>
</dbReference>
<evidence type="ECO:0000256" key="1">
    <source>
        <dbReference type="SAM" id="Phobius"/>
    </source>
</evidence>
<dbReference type="STRING" id="119641.SAMN05421842_11942"/>
<dbReference type="NCBIfam" id="TIGR02532">
    <property type="entry name" value="IV_pilin_GFxxxE"/>
    <property type="match status" value="1"/>
</dbReference>
<dbReference type="EMBL" id="FOMG01000019">
    <property type="protein sequence ID" value="SFD09141.1"/>
    <property type="molecule type" value="Genomic_DNA"/>
</dbReference>
<feature type="transmembrane region" description="Helical" evidence="1">
    <location>
        <begin position="12"/>
        <end position="33"/>
    </location>
</feature>
<reference evidence="2 3" key="1">
    <citation type="submission" date="2016-10" db="EMBL/GenBank/DDBJ databases">
        <authorList>
            <person name="de Groot N.N."/>
        </authorList>
    </citation>
    <scope>NUCLEOTIDE SEQUENCE [LARGE SCALE GENOMIC DNA]</scope>
    <source>
        <strain evidence="2 3">DSM 12992</strain>
    </source>
</reference>
<dbReference type="InterPro" id="IPR012902">
    <property type="entry name" value="N_methyl_site"/>
</dbReference>
<proteinExistence type="predicted"/>
<keyword evidence="1" id="KW-0472">Membrane</keyword>